<sequence>MEIPLDKSYDLYIDTINDCGIFLLNKSDEEIEYRIFEEFIIGAHSFLYRGNLEKLNLAGYITKEVMDKSIILRDKVLLLDNTDEWNIFSVRTSKSWRDIMILADEIKDKISKS</sequence>
<organism evidence="1 2">
    <name type="scientific">Flavobacterium cerinum</name>
    <dbReference type="NCBI Taxonomy" id="2502784"/>
    <lineage>
        <taxon>Bacteria</taxon>
        <taxon>Pseudomonadati</taxon>
        <taxon>Bacteroidota</taxon>
        <taxon>Flavobacteriia</taxon>
        <taxon>Flavobacteriales</taxon>
        <taxon>Flavobacteriaceae</taxon>
        <taxon>Flavobacterium</taxon>
    </lineage>
</organism>
<accession>A0A444HDD1</accession>
<gene>
    <name evidence="1" type="ORF">EPI11_03415</name>
</gene>
<dbReference type="EMBL" id="SBII01000002">
    <property type="protein sequence ID" value="RWX02279.1"/>
    <property type="molecule type" value="Genomic_DNA"/>
</dbReference>
<proteinExistence type="predicted"/>
<evidence type="ECO:0000313" key="1">
    <source>
        <dbReference type="EMBL" id="RWX02279.1"/>
    </source>
</evidence>
<reference evidence="1 2" key="1">
    <citation type="submission" date="2019-01" db="EMBL/GenBank/DDBJ databases">
        <title>Flavobacterium sp. nov.,isolated from freshwater.</title>
        <authorList>
            <person name="Zhang R."/>
            <person name="Du Z.-J."/>
        </authorList>
    </citation>
    <scope>NUCLEOTIDE SEQUENCE [LARGE SCALE GENOMIC DNA]</scope>
    <source>
        <strain evidence="1 2">1E403</strain>
    </source>
</reference>
<keyword evidence="2" id="KW-1185">Reference proteome</keyword>
<evidence type="ECO:0000313" key="2">
    <source>
        <dbReference type="Proteomes" id="UP000287527"/>
    </source>
</evidence>
<dbReference type="AlphaFoldDB" id="A0A444HDD1"/>
<dbReference type="OrthoDB" id="2618242at2"/>
<comment type="caution">
    <text evidence="1">The sequence shown here is derived from an EMBL/GenBank/DDBJ whole genome shotgun (WGS) entry which is preliminary data.</text>
</comment>
<dbReference type="RefSeq" id="WP_128388557.1">
    <property type="nucleotide sequence ID" value="NZ_SBII01000002.1"/>
</dbReference>
<name>A0A444HDD1_9FLAO</name>
<dbReference type="Proteomes" id="UP000287527">
    <property type="component" value="Unassembled WGS sequence"/>
</dbReference>
<protein>
    <submittedName>
        <fullName evidence="1">Uncharacterized protein</fullName>
    </submittedName>
</protein>